<dbReference type="EMBL" id="BGPR01015098">
    <property type="protein sequence ID" value="GBN67997.1"/>
    <property type="molecule type" value="Genomic_DNA"/>
</dbReference>
<evidence type="ECO:0000313" key="2">
    <source>
        <dbReference type="EMBL" id="GBN67997.1"/>
    </source>
</evidence>
<feature type="region of interest" description="Disordered" evidence="1">
    <location>
        <begin position="1"/>
        <end position="49"/>
    </location>
</feature>
<protein>
    <submittedName>
        <fullName evidence="2">Uncharacterized protein</fullName>
    </submittedName>
</protein>
<organism evidence="2 3">
    <name type="scientific">Araneus ventricosus</name>
    <name type="common">Orbweaver spider</name>
    <name type="synonym">Epeira ventricosa</name>
    <dbReference type="NCBI Taxonomy" id="182803"/>
    <lineage>
        <taxon>Eukaryota</taxon>
        <taxon>Metazoa</taxon>
        <taxon>Ecdysozoa</taxon>
        <taxon>Arthropoda</taxon>
        <taxon>Chelicerata</taxon>
        <taxon>Arachnida</taxon>
        <taxon>Araneae</taxon>
        <taxon>Araneomorphae</taxon>
        <taxon>Entelegynae</taxon>
        <taxon>Araneoidea</taxon>
        <taxon>Araneidae</taxon>
        <taxon>Araneus</taxon>
    </lineage>
</organism>
<dbReference type="Proteomes" id="UP000499080">
    <property type="component" value="Unassembled WGS sequence"/>
</dbReference>
<evidence type="ECO:0000313" key="3">
    <source>
        <dbReference type="Proteomes" id="UP000499080"/>
    </source>
</evidence>
<comment type="caution">
    <text evidence="2">The sequence shown here is derived from an EMBL/GenBank/DDBJ whole genome shotgun (WGS) entry which is preliminary data.</text>
</comment>
<dbReference type="AlphaFoldDB" id="A0A4Y2QX95"/>
<reference evidence="2 3" key="1">
    <citation type="journal article" date="2019" name="Sci. Rep.">
        <title>Orb-weaving spider Araneus ventricosus genome elucidates the spidroin gene catalogue.</title>
        <authorList>
            <person name="Kono N."/>
            <person name="Nakamura H."/>
            <person name="Ohtoshi R."/>
            <person name="Moran D.A.P."/>
            <person name="Shinohara A."/>
            <person name="Yoshida Y."/>
            <person name="Fujiwara M."/>
            <person name="Mori M."/>
            <person name="Tomita M."/>
            <person name="Arakawa K."/>
        </authorList>
    </citation>
    <scope>NUCLEOTIDE SEQUENCE [LARGE SCALE GENOMIC DNA]</scope>
</reference>
<keyword evidence="3" id="KW-1185">Reference proteome</keyword>
<gene>
    <name evidence="2" type="ORF">AVEN_15910_1</name>
</gene>
<proteinExistence type="predicted"/>
<evidence type="ECO:0000256" key="1">
    <source>
        <dbReference type="SAM" id="MobiDB-lite"/>
    </source>
</evidence>
<name>A0A4Y2QX95_ARAVE</name>
<feature type="compositionally biased region" description="Polar residues" evidence="1">
    <location>
        <begin position="1"/>
        <end position="20"/>
    </location>
</feature>
<accession>A0A4Y2QX95</accession>
<sequence>MMKNRQASRTSHRISSSTVVRTHFEDHSGKRKNCQASRTSHPFAVSRPECQSGPNLDLLSRTQQHGQSTLFKICINKTWQPKNQSRTASSFPEIPLPRSNFPFVAT</sequence>